<dbReference type="RefSeq" id="WP_171652048.1">
    <property type="nucleotide sequence ID" value="NZ_WHOD01000050.1"/>
</dbReference>
<keyword evidence="1" id="KW-0812">Transmembrane</keyword>
<dbReference type="AlphaFoldDB" id="A0A972GNB0"/>
<accession>A0A972GNB0</accession>
<keyword evidence="1" id="KW-1133">Transmembrane helix</keyword>
<keyword evidence="1" id="KW-0472">Membrane</keyword>
<dbReference type="EMBL" id="WHOD01000050">
    <property type="protein sequence ID" value="NOU93844.1"/>
    <property type="molecule type" value="Genomic_DNA"/>
</dbReference>
<sequence>MTITSLVMVILLTILSFTEVPSLWKKKYWKEVGFLILAVLISDVIGILLGSNYYVPNPMNGLMLILQPAKDWMDKLLSS</sequence>
<organism evidence="2 3">
    <name type="scientific">Paenibacillus foliorum</name>
    <dbReference type="NCBI Taxonomy" id="2654974"/>
    <lineage>
        <taxon>Bacteria</taxon>
        <taxon>Bacillati</taxon>
        <taxon>Bacillota</taxon>
        <taxon>Bacilli</taxon>
        <taxon>Bacillales</taxon>
        <taxon>Paenibacillaceae</taxon>
        <taxon>Paenibacillus</taxon>
    </lineage>
</organism>
<name>A0A972GNB0_9BACL</name>
<feature type="transmembrane region" description="Helical" evidence="1">
    <location>
        <begin position="34"/>
        <end position="55"/>
    </location>
</feature>
<proteinExistence type="predicted"/>
<keyword evidence="3" id="KW-1185">Reference proteome</keyword>
<comment type="caution">
    <text evidence="2">The sequence shown here is derived from an EMBL/GenBank/DDBJ whole genome shotgun (WGS) entry which is preliminary data.</text>
</comment>
<evidence type="ECO:0000313" key="2">
    <source>
        <dbReference type="EMBL" id="NOU93844.1"/>
    </source>
</evidence>
<gene>
    <name evidence="2" type="ORF">GC093_11495</name>
</gene>
<dbReference type="Proteomes" id="UP000641588">
    <property type="component" value="Unassembled WGS sequence"/>
</dbReference>
<evidence type="ECO:0000256" key="1">
    <source>
        <dbReference type="SAM" id="Phobius"/>
    </source>
</evidence>
<reference evidence="2" key="1">
    <citation type="submission" date="2019-10" db="EMBL/GenBank/DDBJ databases">
        <title>Description of Paenibacillus glebae sp. nov.</title>
        <authorList>
            <person name="Carlier A."/>
            <person name="Qi S."/>
        </authorList>
    </citation>
    <scope>NUCLEOTIDE SEQUENCE</scope>
    <source>
        <strain evidence="2">LMG 31456</strain>
    </source>
</reference>
<evidence type="ECO:0000313" key="3">
    <source>
        <dbReference type="Proteomes" id="UP000641588"/>
    </source>
</evidence>
<protein>
    <submittedName>
        <fullName evidence="2">Uncharacterized protein</fullName>
    </submittedName>
</protein>